<protein>
    <submittedName>
        <fullName evidence="1">Uncharacterized protein</fullName>
    </submittedName>
</protein>
<accession>A0A1M5MI80</accession>
<sequence length="116" mass="13350">MNKIAIKVEANNINKYLMTIKKHTGLSFSKLKSAIENKEVMAETDANDIDELEKLQQLIKKLKSDGAVVKIYDNDVFGEGASSYEEISMHEFENSIMRLKEILNELQDYDDNENEF</sequence>
<reference evidence="2" key="1">
    <citation type="submission" date="2016-11" db="EMBL/GenBank/DDBJ databases">
        <authorList>
            <person name="Varghese N."/>
            <person name="Submissions S."/>
        </authorList>
    </citation>
    <scope>NUCLEOTIDE SEQUENCE [LARGE SCALE GENOMIC DNA]</scope>
    <source>
        <strain evidence="2">CGMCC 1.6496</strain>
    </source>
</reference>
<dbReference type="RefSeq" id="WP_073004800.1">
    <property type="nucleotide sequence ID" value="NZ_FQXD01000001.1"/>
</dbReference>
<dbReference type="EMBL" id="FQXD01000001">
    <property type="protein sequence ID" value="SHG76433.1"/>
    <property type="molecule type" value="Genomic_DNA"/>
</dbReference>
<dbReference type="AlphaFoldDB" id="A0A1M5MI80"/>
<organism evidence="1 2">
    <name type="scientific">Virgibacillus chiguensis</name>
    <dbReference type="NCBI Taxonomy" id="411959"/>
    <lineage>
        <taxon>Bacteria</taxon>
        <taxon>Bacillati</taxon>
        <taxon>Bacillota</taxon>
        <taxon>Bacilli</taxon>
        <taxon>Bacillales</taxon>
        <taxon>Bacillaceae</taxon>
        <taxon>Virgibacillus</taxon>
    </lineage>
</organism>
<dbReference type="Proteomes" id="UP000184079">
    <property type="component" value="Unassembled WGS sequence"/>
</dbReference>
<dbReference type="OrthoDB" id="2921419at2"/>
<evidence type="ECO:0000313" key="2">
    <source>
        <dbReference type="Proteomes" id="UP000184079"/>
    </source>
</evidence>
<evidence type="ECO:0000313" key="1">
    <source>
        <dbReference type="EMBL" id="SHG76433.1"/>
    </source>
</evidence>
<name>A0A1M5MI80_9BACI</name>
<keyword evidence="2" id="KW-1185">Reference proteome</keyword>
<proteinExistence type="predicted"/>
<gene>
    <name evidence="1" type="ORF">SAMN05421807_101493</name>
</gene>